<dbReference type="PANTHER" id="PTHR46847:SF1">
    <property type="entry name" value="D-ALLOSE-BINDING PERIPLASMIC PROTEIN-RELATED"/>
    <property type="match status" value="1"/>
</dbReference>
<keyword evidence="7" id="KW-1185">Reference proteome</keyword>
<dbReference type="STRING" id="266892.SAMN04488054_106146"/>
<evidence type="ECO:0000256" key="2">
    <source>
        <dbReference type="ARBA" id="ARBA00007639"/>
    </source>
</evidence>
<comment type="subcellular location">
    <subcellularLocation>
        <location evidence="1">Cell envelope</location>
    </subcellularLocation>
</comment>
<dbReference type="AlphaFoldDB" id="A0A1I4L3J4"/>
<evidence type="ECO:0000313" key="6">
    <source>
        <dbReference type="EMBL" id="SFL85600.1"/>
    </source>
</evidence>
<keyword evidence="3" id="KW-0732">Signal</keyword>
<name>A0A1I4L3J4_9BACI</name>
<feature type="domain" description="Periplasmic binding protein" evidence="5">
    <location>
        <begin position="48"/>
        <end position="300"/>
    </location>
</feature>
<evidence type="ECO:0000256" key="3">
    <source>
        <dbReference type="ARBA" id="ARBA00022729"/>
    </source>
</evidence>
<evidence type="ECO:0000256" key="4">
    <source>
        <dbReference type="SAM" id="Phobius"/>
    </source>
</evidence>
<dbReference type="SUPFAM" id="SSF53822">
    <property type="entry name" value="Periplasmic binding protein-like I"/>
    <property type="match status" value="1"/>
</dbReference>
<dbReference type="RefSeq" id="WP_245736888.1">
    <property type="nucleotide sequence ID" value="NZ_FOTY01000006.1"/>
</dbReference>
<proteinExistence type="inferred from homology"/>
<evidence type="ECO:0000313" key="7">
    <source>
        <dbReference type="Proteomes" id="UP000199668"/>
    </source>
</evidence>
<reference evidence="6 7" key="1">
    <citation type="submission" date="2016-10" db="EMBL/GenBank/DDBJ databases">
        <authorList>
            <person name="de Groot N.N."/>
        </authorList>
    </citation>
    <scope>NUCLEOTIDE SEQUENCE [LARGE SCALE GENOMIC DNA]</scope>
    <source>
        <strain evidence="6 7">CGMCC 1.6134</strain>
    </source>
</reference>
<dbReference type="GO" id="GO:0030313">
    <property type="term" value="C:cell envelope"/>
    <property type="evidence" value="ECO:0007669"/>
    <property type="project" value="UniProtKB-SubCell"/>
</dbReference>
<dbReference type="GO" id="GO:0030246">
    <property type="term" value="F:carbohydrate binding"/>
    <property type="evidence" value="ECO:0007669"/>
    <property type="project" value="UniProtKB-ARBA"/>
</dbReference>
<keyword evidence="4" id="KW-1133">Transmembrane helix</keyword>
<dbReference type="PANTHER" id="PTHR46847">
    <property type="entry name" value="D-ALLOSE-BINDING PERIPLASMIC PROTEIN-RELATED"/>
    <property type="match status" value="1"/>
</dbReference>
<comment type="similarity">
    <text evidence="2">Belongs to the bacterial solute-binding protein 2 family.</text>
</comment>
<evidence type="ECO:0000256" key="1">
    <source>
        <dbReference type="ARBA" id="ARBA00004196"/>
    </source>
</evidence>
<keyword evidence="4" id="KW-0472">Membrane</keyword>
<dbReference type="Pfam" id="PF13407">
    <property type="entry name" value="Peripla_BP_4"/>
    <property type="match status" value="1"/>
</dbReference>
<feature type="transmembrane region" description="Helical" evidence="4">
    <location>
        <begin position="7"/>
        <end position="27"/>
    </location>
</feature>
<evidence type="ECO:0000259" key="5">
    <source>
        <dbReference type="Pfam" id="PF13407"/>
    </source>
</evidence>
<gene>
    <name evidence="6" type="ORF">SAMN04488054_106146</name>
</gene>
<dbReference type="InterPro" id="IPR028082">
    <property type="entry name" value="Peripla_BP_I"/>
</dbReference>
<keyword evidence="4" id="KW-0812">Transmembrane</keyword>
<dbReference type="CDD" id="cd06314">
    <property type="entry name" value="PBP1_tmGBP"/>
    <property type="match status" value="1"/>
</dbReference>
<organism evidence="6 7">
    <name type="scientific">Salibacterium qingdaonense</name>
    <dbReference type="NCBI Taxonomy" id="266892"/>
    <lineage>
        <taxon>Bacteria</taxon>
        <taxon>Bacillati</taxon>
        <taxon>Bacillota</taxon>
        <taxon>Bacilli</taxon>
        <taxon>Bacillales</taxon>
        <taxon>Bacillaceae</taxon>
    </lineage>
</organism>
<dbReference type="EMBL" id="FOTY01000006">
    <property type="protein sequence ID" value="SFL85600.1"/>
    <property type="molecule type" value="Genomic_DNA"/>
</dbReference>
<dbReference type="InterPro" id="IPR025997">
    <property type="entry name" value="SBP_2_dom"/>
</dbReference>
<protein>
    <submittedName>
        <fullName evidence="6">Ribose transport system substrate-binding protein</fullName>
    </submittedName>
</protein>
<dbReference type="Proteomes" id="UP000199668">
    <property type="component" value="Unassembled WGS sequence"/>
</dbReference>
<sequence length="322" mass="35867">MIGGRRTVLYAGGGLVFGICFLFMLYYGKETFYVEGTETLSKEYDYHVVLLVEETGNEYWRMIEKHAQQTAEEHDIYLESIGPEKADRGEMLRTMDQMIAAEVDGILTQGLPGPRFRELVEKAEDKGIPVLTVDSDRPDSERRAYIGTDNVEAGRLAGEEMLRATEGRQRVGIITGNLESLNQQERIRGFEEAVAGRDRVEVVDVRESNISEVGAAEAAYTMIKQHSDINALFGTSALDGIGMVQGVEDITVGERPFMLAFDILPETMTLIEEGRLDATIAQYPEQMGKKGIEVMIDVLENGYTEPLQHTKTKVIRQGDVAS</sequence>
<dbReference type="Gene3D" id="3.40.50.2300">
    <property type="match status" value="2"/>
</dbReference>
<accession>A0A1I4L3J4</accession>